<dbReference type="Gene3D" id="2.60.40.1120">
    <property type="entry name" value="Carboxypeptidase-like, regulatory domain"/>
    <property type="match status" value="1"/>
</dbReference>
<keyword evidence="4 8" id="KW-0812">Transmembrane</keyword>
<comment type="subcellular location">
    <subcellularLocation>
        <location evidence="1 8">Cell outer membrane</location>
        <topology evidence="1 8">Multi-pass membrane protein</topology>
    </subcellularLocation>
</comment>
<evidence type="ECO:0000256" key="10">
    <source>
        <dbReference type="SAM" id="Phobius"/>
    </source>
</evidence>
<protein>
    <submittedName>
        <fullName evidence="13">TonB-dependent receptor</fullName>
    </submittedName>
</protein>
<evidence type="ECO:0000256" key="2">
    <source>
        <dbReference type="ARBA" id="ARBA00022448"/>
    </source>
</evidence>
<dbReference type="Pfam" id="PF00593">
    <property type="entry name" value="TonB_dep_Rec_b-barrel"/>
    <property type="match status" value="1"/>
</dbReference>
<dbReference type="InterPro" id="IPR037066">
    <property type="entry name" value="Plug_dom_sf"/>
</dbReference>
<dbReference type="EMBL" id="OZ038524">
    <property type="protein sequence ID" value="CAL2088211.1"/>
    <property type="molecule type" value="Genomic_DNA"/>
</dbReference>
<comment type="similarity">
    <text evidence="8 9">Belongs to the TonB-dependent receptor family.</text>
</comment>
<keyword evidence="5 9" id="KW-0798">TonB box</keyword>
<dbReference type="InterPro" id="IPR036942">
    <property type="entry name" value="Beta-barrel_TonB_sf"/>
</dbReference>
<dbReference type="PROSITE" id="PS52016">
    <property type="entry name" value="TONB_DEPENDENT_REC_3"/>
    <property type="match status" value="1"/>
</dbReference>
<evidence type="ECO:0000259" key="12">
    <source>
        <dbReference type="Pfam" id="PF07715"/>
    </source>
</evidence>
<keyword evidence="10" id="KW-1133">Transmembrane helix</keyword>
<feature type="domain" description="TonB-dependent receptor-like beta-barrel" evidence="11">
    <location>
        <begin position="410"/>
        <end position="864"/>
    </location>
</feature>
<dbReference type="InterPro" id="IPR039426">
    <property type="entry name" value="TonB-dep_rcpt-like"/>
</dbReference>
<dbReference type="Pfam" id="PF07715">
    <property type="entry name" value="Plug"/>
    <property type="match status" value="1"/>
</dbReference>
<evidence type="ECO:0000313" key="14">
    <source>
        <dbReference type="Proteomes" id="UP001497514"/>
    </source>
</evidence>
<dbReference type="InterPro" id="IPR012910">
    <property type="entry name" value="Plug_dom"/>
</dbReference>
<feature type="domain" description="TonB-dependent receptor plug" evidence="12">
    <location>
        <begin position="160"/>
        <end position="280"/>
    </location>
</feature>
<dbReference type="Proteomes" id="UP001497514">
    <property type="component" value="Chromosome"/>
</dbReference>
<dbReference type="CDD" id="cd01347">
    <property type="entry name" value="ligand_gated_channel"/>
    <property type="match status" value="1"/>
</dbReference>
<gene>
    <name evidence="13" type="ORF">TD3509T_2362</name>
</gene>
<feature type="transmembrane region" description="Helical" evidence="10">
    <location>
        <begin position="6"/>
        <end position="26"/>
    </location>
</feature>
<keyword evidence="2 8" id="KW-0813">Transport</keyword>
<dbReference type="SUPFAM" id="SSF56935">
    <property type="entry name" value="Porins"/>
    <property type="match status" value="1"/>
</dbReference>
<keyword evidence="13" id="KW-0675">Receptor</keyword>
<dbReference type="PANTHER" id="PTHR47234">
    <property type="match status" value="1"/>
</dbReference>
<organism evidence="13 14">
    <name type="scientific">Tenacibaculum dicentrarchi</name>
    <dbReference type="NCBI Taxonomy" id="669041"/>
    <lineage>
        <taxon>Bacteria</taxon>
        <taxon>Pseudomonadati</taxon>
        <taxon>Bacteroidota</taxon>
        <taxon>Flavobacteriia</taxon>
        <taxon>Flavobacteriales</taxon>
        <taxon>Flavobacteriaceae</taxon>
        <taxon>Tenacibaculum</taxon>
    </lineage>
</organism>
<keyword evidence="6 8" id="KW-0472">Membrane</keyword>
<keyword evidence="7 8" id="KW-0998">Cell outer membrane</keyword>
<name>A0ABP1ERM5_9FLAO</name>
<evidence type="ECO:0000313" key="13">
    <source>
        <dbReference type="EMBL" id="CAL2088211.1"/>
    </source>
</evidence>
<evidence type="ECO:0000256" key="9">
    <source>
        <dbReference type="RuleBase" id="RU003357"/>
    </source>
</evidence>
<sequence>MSYCYFLVFKIIVFIGFFYEIGYYCEEINFFKNNKIMLNYHLRKRKIQIISCFLLMILTTITSIFGQTIKGKVVDESGLGIPFVSVLKQHTVKGVSTNEQGDFSLDVEKMPVTLVFSSVGFTTLSKTITKNNYITIILKEGNVLNEIILTGNRSKPRTILDSAVPIDNVSVGELQATGQTNIDKMLMYAIPSYNASSQTVSDGTAHFDPADLRGLGPSRTLVLVNGKRKNQSALVYVNDTPGKGEVGVDMKSIPTTAIERVEVLRDGASAQYGSDAVAGVINIILKKNIKFTQVDITSGITSQGDGANVSASANHTLTFGEGGFLNASLDLSYQDKTNRAGEPGKDALFDVDNQWTKENPALGMTIGQAEMKKGAIFLNAEYPLDENTKLYAFGGFNARKGTSFALYRPPYWITNDFGLLTPKGKTYSGFQPTFETGIQDVLVTVGSKFMLGEFNADASASYGKNSVDYTIGNTINVDLGAKSPTSFDAGAYAFSNIIGNFDVSRSFGAVSIGFGLEGRQEQFEVIKGEEVSYYKSGAQSFPGLQPSNALSKTRTNIGGYSTLDWDISDNFLIGGAVRYENYSDFGGNTSWKINSRYKLGTATVLRASYGTGFRAPSLHQVYLSNVQTLISDGKISNQGTFNNVSSVIKGLGVASLFAETSKSISAGLTVKASNDFTISLDYYNVKVADRVVFSGEIGGKDDNGTPNEAVQKVLDENKVTSIKFFINAASTKTSGFDYTMRYKNIDFASGKLALNLALNVNKTKLEGEVKTPTKLSNYKNAIFNRKEQSRIISARPNTKVSFGTNYKRDKFNATINNTYFGEVTWQHASDAQKDQTFGGKILTDVSFGYELSEAISFTAQVNNLFNVYPDTIDTKGDVVTNLGGRFKYPWEVNQFGFSGTIFKAGVTFKF</sequence>
<evidence type="ECO:0000256" key="7">
    <source>
        <dbReference type="ARBA" id="ARBA00023237"/>
    </source>
</evidence>
<dbReference type="PANTHER" id="PTHR47234:SF3">
    <property type="entry name" value="SECRETIN_TONB SHORT N-TERMINAL DOMAIN-CONTAINING PROTEIN"/>
    <property type="match status" value="1"/>
</dbReference>
<evidence type="ECO:0000256" key="4">
    <source>
        <dbReference type="ARBA" id="ARBA00022692"/>
    </source>
</evidence>
<keyword evidence="14" id="KW-1185">Reference proteome</keyword>
<dbReference type="SUPFAM" id="SSF49464">
    <property type="entry name" value="Carboxypeptidase regulatory domain-like"/>
    <property type="match status" value="1"/>
</dbReference>
<proteinExistence type="inferred from homology"/>
<keyword evidence="3 8" id="KW-1134">Transmembrane beta strand</keyword>
<dbReference type="InterPro" id="IPR008969">
    <property type="entry name" value="CarboxyPept-like_regulatory"/>
</dbReference>
<dbReference type="Gene3D" id="2.40.170.20">
    <property type="entry name" value="TonB-dependent receptor, beta-barrel domain"/>
    <property type="match status" value="1"/>
</dbReference>
<dbReference type="InterPro" id="IPR000531">
    <property type="entry name" value="Beta-barrel_TonB"/>
</dbReference>
<evidence type="ECO:0000256" key="6">
    <source>
        <dbReference type="ARBA" id="ARBA00023136"/>
    </source>
</evidence>
<feature type="transmembrane region" description="Helical" evidence="10">
    <location>
        <begin position="47"/>
        <end position="66"/>
    </location>
</feature>
<reference evidence="13 14" key="1">
    <citation type="submission" date="2024-05" db="EMBL/GenBank/DDBJ databases">
        <authorList>
            <person name="Duchaud E."/>
        </authorList>
    </citation>
    <scope>NUCLEOTIDE SEQUENCE [LARGE SCALE GENOMIC DNA]</scope>
    <source>
        <strain evidence="13">Ena-SAMPLE-TAB-13-05-2024-13:56:06:370-140309</strain>
    </source>
</reference>
<evidence type="ECO:0000256" key="1">
    <source>
        <dbReference type="ARBA" id="ARBA00004571"/>
    </source>
</evidence>
<evidence type="ECO:0000256" key="3">
    <source>
        <dbReference type="ARBA" id="ARBA00022452"/>
    </source>
</evidence>
<evidence type="ECO:0000256" key="8">
    <source>
        <dbReference type="PROSITE-ProRule" id="PRU01360"/>
    </source>
</evidence>
<evidence type="ECO:0000256" key="5">
    <source>
        <dbReference type="ARBA" id="ARBA00023077"/>
    </source>
</evidence>
<dbReference type="Pfam" id="PF13715">
    <property type="entry name" value="CarbopepD_reg_2"/>
    <property type="match status" value="1"/>
</dbReference>
<evidence type="ECO:0000259" key="11">
    <source>
        <dbReference type="Pfam" id="PF00593"/>
    </source>
</evidence>
<accession>A0ABP1ERM5</accession>
<dbReference type="Gene3D" id="2.170.130.10">
    <property type="entry name" value="TonB-dependent receptor, plug domain"/>
    <property type="match status" value="1"/>
</dbReference>